<evidence type="ECO:0000256" key="2">
    <source>
        <dbReference type="ARBA" id="ARBA00010617"/>
    </source>
</evidence>
<feature type="non-terminal residue" evidence="8">
    <location>
        <position position="1"/>
    </location>
</feature>
<dbReference type="GO" id="GO:0005506">
    <property type="term" value="F:iron ion binding"/>
    <property type="evidence" value="ECO:0007669"/>
    <property type="project" value="InterPro"/>
</dbReference>
<dbReference type="EMBL" id="QWIP01000448">
    <property type="protein sequence ID" value="RMY63663.1"/>
    <property type="molecule type" value="Genomic_DNA"/>
</dbReference>
<evidence type="ECO:0000256" key="5">
    <source>
        <dbReference type="PIRSR" id="PIRSR602401-1"/>
    </source>
</evidence>
<evidence type="ECO:0008006" key="10">
    <source>
        <dbReference type="Google" id="ProtNLM"/>
    </source>
</evidence>
<dbReference type="InterPro" id="IPR036396">
    <property type="entry name" value="Cyt_P450_sf"/>
</dbReference>
<evidence type="ECO:0000313" key="8">
    <source>
        <dbReference type="EMBL" id="RMY63663.1"/>
    </source>
</evidence>
<dbReference type="SUPFAM" id="SSF48264">
    <property type="entry name" value="Cytochrome P450"/>
    <property type="match status" value="1"/>
</dbReference>
<keyword evidence="7" id="KW-0812">Transmembrane</keyword>
<dbReference type="PANTHER" id="PTHR24305:SF166">
    <property type="entry name" value="CYTOCHROME P450 12A4, MITOCHONDRIAL-RELATED"/>
    <property type="match status" value="1"/>
</dbReference>
<evidence type="ECO:0000256" key="4">
    <source>
        <dbReference type="ARBA" id="ARBA00023004"/>
    </source>
</evidence>
<comment type="caution">
    <text evidence="8">The sequence shown here is derived from an EMBL/GenBank/DDBJ whole genome shotgun (WGS) entry which is preliminary data.</text>
</comment>
<comment type="cofactor">
    <cofactor evidence="1 5">
        <name>heme</name>
        <dbReference type="ChEBI" id="CHEBI:30413"/>
    </cofactor>
</comment>
<dbReference type="PRINTS" id="PR00385">
    <property type="entry name" value="P450"/>
</dbReference>
<dbReference type="Gene3D" id="1.10.630.10">
    <property type="entry name" value="Cytochrome P450"/>
    <property type="match status" value="1"/>
</dbReference>
<feature type="binding site" description="axial binding residue" evidence="5">
    <location>
        <position position="489"/>
    </location>
    <ligand>
        <name>heme</name>
        <dbReference type="ChEBI" id="CHEBI:30413"/>
    </ligand>
    <ligandPart>
        <name>Fe</name>
        <dbReference type="ChEBI" id="CHEBI:18248"/>
    </ligandPart>
</feature>
<keyword evidence="3 5" id="KW-0479">Metal-binding</keyword>
<keyword evidence="4 5" id="KW-0408">Iron</keyword>
<dbReference type="InterPro" id="IPR001128">
    <property type="entry name" value="Cyt_P450"/>
</dbReference>
<comment type="similarity">
    <text evidence="2 6">Belongs to the cytochrome P450 family.</text>
</comment>
<dbReference type="AlphaFoldDB" id="A0A3M7DHV9"/>
<dbReference type="InterPro" id="IPR017972">
    <property type="entry name" value="Cyt_P450_CS"/>
</dbReference>
<dbReference type="InterPro" id="IPR002401">
    <property type="entry name" value="Cyt_P450_E_grp-I"/>
</dbReference>
<keyword evidence="6" id="KW-0503">Monooxygenase</keyword>
<organism evidence="8 9">
    <name type="scientific">Hortaea werneckii</name>
    <name type="common">Black yeast</name>
    <name type="synonym">Cladosporium werneckii</name>
    <dbReference type="NCBI Taxonomy" id="91943"/>
    <lineage>
        <taxon>Eukaryota</taxon>
        <taxon>Fungi</taxon>
        <taxon>Dikarya</taxon>
        <taxon>Ascomycota</taxon>
        <taxon>Pezizomycotina</taxon>
        <taxon>Dothideomycetes</taxon>
        <taxon>Dothideomycetidae</taxon>
        <taxon>Mycosphaerellales</taxon>
        <taxon>Teratosphaeriaceae</taxon>
        <taxon>Hortaea</taxon>
    </lineage>
</organism>
<keyword evidence="6" id="KW-0560">Oxidoreductase</keyword>
<evidence type="ECO:0000313" key="9">
    <source>
        <dbReference type="Proteomes" id="UP000269276"/>
    </source>
</evidence>
<dbReference type="GO" id="GO:0004497">
    <property type="term" value="F:monooxygenase activity"/>
    <property type="evidence" value="ECO:0007669"/>
    <property type="project" value="UniProtKB-KW"/>
</dbReference>
<dbReference type="OrthoDB" id="3945418at2759"/>
<keyword evidence="5 6" id="KW-0349">Heme</keyword>
<evidence type="ECO:0000256" key="3">
    <source>
        <dbReference type="ARBA" id="ARBA00022723"/>
    </source>
</evidence>
<dbReference type="PRINTS" id="PR00463">
    <property type="entry name" value="EP450I"/>
</dbReference>
<protein>
    <recommendedName>
        <fullName evidence="10">Cytochrome P450</fullName>
    </recommendedName>
</protein>
<name>A0A3M7DHV9_HORWE</name>
<accession>A0A3M7DHV9</accession>
<evidence type="ECO:0000256" key="7">
    <source>
        <dbReference type="SAM" id="Phobius"/>
    </source>
</evidence>
<evidence type="ECO:0000256" key="1">
    <source>
        <dbReference type="ARBA" id="ARBA00001971"/>
    </source>
</evidence>
<dbReference type="PANTHER" id="PTHR24305">
    <property type="entry name" value="CYTOCHROME P450"/>
    <property type="match status" value="1"/>
</dbReference>
<dbReference type="InterPro" id="IPR050121">
    <property type="entry name" value="Cytochrome_P450_monoxygenase"/>
</dbReference>
<dbReference type="VEuPathDB" id="FungiDB:BTJ68_07740"/>
<feature type="transmembrane region" description="Helical" evidence="7">
    <location>
        <begin position="24"/>
        <end position="57"/>
    </location>
</feature>
<dbReference type="Proteomes" id="UP000269276">
    <property type="component" value="Unassembled WGS sequence"/>
</dbReference>
<dbReference type="PROSITE" id="PS00086">
    <property type="entry name" value="CYTOCHROME_P450"/>
    <property type="match status" value="1"/>
</dbReference>
<gene>
    <name evidence="8" type="ORF">D0863_10370</name>
</gene>
<keyword evidence="7" id="KW-1133">Transmembrane helix</keyword>
<dbReference type="GO" id="GO:0016705">
    <property type="term" value="F:oxidoreductase activity, acting on paired donors, with incorporation or reduction of molecular oxygen"/>
    <property type="evidence" value="ECO:0007669"/>
    <property type="project" value="InterPro"/>
</dbReference>
<dbReference type="GO" id="GO:0020037">
    <property type="term" value="F:heme binding"/>
    <property type="evidence" value="ECO:0007669"/>
    <property type="project" value="InterPro"/>
</dbReference>
<dbReference type="Pfam" id="PF00067">
    <property type="entry name" value="p450"/>
    <property type="match status" value="1"/>
</dbReference>
<evidence type="ECO:0000256" key="6">
    <source>
        <dbReference type="RuleBase" id="RU000461"/>
    </source>
</evidence>
<keyword evidence="7" id="KW-0472">Membrane</keyword>
<sequence length="546" mass="60907">SYRFRSALGLCSHSSESNVTFSEWSLTIIIITTMATATLLLAATSLTLAYGLGLIVFRLLLHPLARVPGPKIAAITGWYEFYWDCPKSGQYVFRIRDMHKRYGPIVRISPREVHIDDPAFFDTFYSNSKLDKDAWFYRAFGDNGAAVGTASWEQHKPRRGAMAKFFSSANVAKLEPKVLARVKRLLERVEEHKEAGKIVDISNAFRCFSTDVISDYAAPESRDFLSTPDFSAAFNRVLRDFSELMLWHRHFPIVFPVMNAMPKSLVAKTDPSGASIAVIENQEGLLRNAQKVVNRRGLPEDKDQPTVLDAIYQSPLLGPEEKTVPRILAETQAILGAGTETTGNTLSVFTYHVLSQPEVLKKLKSELQSAASKPGASSDDGLMNCKVLDRLPYLQACIREALRLATGVSSRLPRVNRLNATTYTLPSGDAYTFPPGTVISMSMIDLHYNATIFPRPSVFDPSRWLDSDPGKLKEMEKAYAPFGRGARQCVGLELAKEEITLMTGNLFHRFDMNLFETSERDVSIAHDYFAPFAPKDSKGVRVIARS</sequence>
<proteinExistence type="inferred from homology"/>
<dbReference type="CDD" id="cd11062">
    <property type="entry name" value="CYP58-like"/>
    <property type="match status" value="1"/>
</dbReference>
<reference evidence="8 9" key="1">
    <citation type="journal article" date="2018" name="BMC Genomics">
        <title>Genomic evidence for intraspecific hybridization in a clonal and extremely halotolerant yeast.</title>
        <authorList>
            <person name="Gostincar C."/>
            <person name="Stajich J.E."/>
            <person name="Zupancic J."/>
            <person name="Zalar P."/>
            <person name="Gunde-Cimerman N."/>
        </authorList>
    </citation>
    <scope>NUCLEOTIDE SEQUENCE [LARGE SCALE GENOMIC DNA]</scope>
    <source>
        <strain evidence="8 9">EXF-2682</strain>
    </source>
</reference>